<dbReference type="GO" id="GO:1903607">
    <property type="term" value="P:cytochrome c biosynthetic process"/>
    <property type="evidence" value="ECO:0007669"/>
    <property type="project" value="TreeGrafter"/>
</dbReference>
<feature type="transmembrane region" description="Helical" evidence="12">
    <location>
        <begin position="15"/>
        <end position="39"/>
    </location>
</feature>
<evidence type="ECO:0000256" key="11">
    <source>
        <dbReference type="ARBA" id="ARBA00023136"/>
    </source>
</evidence>
<sequence length="69" mass="8221">MAFSDWQAFIHMGGYGLYVWSAFALSFLILALLTCYTLWTQRRLKRLATQLQQRQQRLAKRRQQEVNTP</sequence>
<dbReference type="GO" id="GO:0005886">
    <property type="term" value="C:plasma membrane"/>
    <property type="evidence" value="ECO:0007669"/>
    <property type="project" value="UniProtKB-SubCell"/>
</dbReference>
<organism evidence="13 14">
    <name type="scientific">Idiomarina xiamenensis 10-D-4</name>
    <dbReference type="NCBI Taxonomy" id="740709"/>
    <lineage>
        <taxon>Bacteria</taxon>
        <taxon>Pseudomonadati</taxon>
        <taxon>Pseudomonadota</taxon>
        <taxon>Gammaproteobacteria</taxon>
        <taxon>Alteromonadales</taxon>
        <taxon>Idiomarinaceae</taxon>
        <taxon>Idiomarina</taxon>
    </lineage>
</organism>
<keyword evidence="5 12" id="KW-0813">Transport</keyword>
<keyword evidence="6 12" id="KW-1003">Cell membrane</keyword>
<reference evidence="13 14" key="1">
    <citation type="journal article" date="2012" name="J. Bacteriol.">
        <title>Genome Sequence of Idiomarina xiamenensis Type Strain 10-D-4.</title>
        <authorList>
            <person name="Lai Q."/>
            <person name="Wang L."/>
            <person name="Wang W."/>
            <person name="Shao Z."/>
        </authorList>
    </citation>
    <scope>NUCLEOTIDE SEQUENCE [LARGE SCALE GENOMIC DNA]</scope>
    <source>
        <strain evidence="13 14">10-D-4</strain>
    </source>
</reference>
<dbReference type="NCBIfam" id="TIGR03141">
    <property type="entry name" value="cytochro_ccmD"/>
    <property type="match status" value="1"/>
</dbReference>
<evidence type="ECO:0000256" key="8">
    <source>
        <dbReference type="ARBA" id="ARBA00022692"/>
    </source>
</evidence>
<dbReference type="InterPro" id="IPR007078">
    <property type="entry name" value="Haem_export_protD_CcmD"/>
</dbReference>
<comment type="similarity">
    <text evidence="3 12">Belongs to the CcmD/CycX/HelD family.</text>
</comment>
<evidence type="ECO:0000256" key="6">
    <source>
        <dbReference type="ARBA" id="ARBA00022475"/>
    </source>
</evidence>
<dbReference type="InterPro" id="IPR052075">
    <property type="entry name" value="Heme_exporter_D"/>
</dbReference>
<comment type="function">
    <text evidence="1 12">Required for the export of heme to the periplasm for the biogenesis of c-type cytochromes.</text>
</comment>
<gene>
    <name evidence="13" type="ORF">A10D4_11359</name>
</gene>
<dbReference type="STRING" id="740709.A10D4_11359"/>
<name>K2JZD3_9GAMM</name>
<comment type="caution">
    <text evidence="13">The sequence shown here is derived from an EMBL/GenBank/DDBJ whole genome shotgun (WGS) entry which is preliminary data.</text>
</comment>
<evidence type="ECO:0000313" key="13">
    <source>
        <dbReference type="EMBL" id="EKE80808.1"/>
    </source>
</evidence>
<dbReference type="PANTHER" id="PTHR37531:SF1">
    <property type="entry name" value="HEME EXPORTER PROTEIN D"/>
    <property type="match status" value="1"/>
</dbReference>
<keyword evidence="9 12" id="KW-0201">Cytochrome c-type biogenesis</keyword>
<evidence type="ECO:0000256" key="2">
    <source>
        <dbReference type="ARBA" id="ARBA00004377"/>
    </source>
</evidence>
<evidence type="ECO:0000256" key="5">
    <source>
        <dbReference type="ARBA" id="ARBA00022448"/>
    </source>
</evidence>
<dbReference type="Pfam" id="PF04995">
    <property type="entry name" value="CcmD"/>
    <property type="match status" value="1"/>
</dbReference>
<accession>K2JZD3</accession>
<keyword evidence="7 12" id="KW-0997">Cell inner membrane</keyword>
<proteinExistence type="inferred from homology"/>
<evidence type="ECO:0000256" key="3">
    <source>
        <dbReference type="ARBA" id="ARBA00008741"/>
    </source>
</evidence>
<dbReference type="PANTHER" id="PTHR37531">
    <property type="entry name" value="HEME EXPORTER PROTEIN D"/>
    <property type="match status" value="1"/>
</dbReference>
<protein>
    <recommendedName>
        <fullName evidence="4 12">Heme exporter protein D</fullName>
    </recommendedName>
</protein>
<evidence type="ECO:0000256" key="12">
    <source>
        <dbReference type="RuleBase" id="RU363101"/>
    </source>
</evidence>
<dbReference type="EMBL" id="AMRG01000016">
    <property type="protein sequence ID" value="EKE80808.1"/>
    <property type="molecule type" value="Genomic_DNA"/>
</dbReference>
<keyword evidence="10 12" id="KW-1133">Transmembrane helix</keyword>
<evidence type="ECO:0000256" key="4">
    <source>
        <dbReference type="ARBA" id="ARBA00016461"/>
    </source>
</evidence>
<dbReference type="GO" id="GO:0015886">
    <property type="term" value="P:heme transport"/>
    <property type="evidence" value="ECO:0007669"/>
    <property type="project" value="InterPro"/>
</dbReference>
<dbReference type="RefSeq" id="WP_008489633.1">
    <property type="nucleotide sequence ID" value="NZ_AMRG01000016.1"/>
</dbReference>
<keyword evidence="14" id="KW-1185">Reference proteome</keyword>
<evidence type="ECO:0000256" key="7">
    <source>
        <dbReference type="ARBA" id="ARBA00022519"/>
    </source>
</evidence>
<evidence type="ECO:0000256" key="10">
    <source>
        <dbReference type="ARBA" id="ARBA00022989"/>
    </source>
</evidence>
<dbReference type="AlphaFoldDB" id="K2JZD3"/>
<dbReference type="Proteomes" id="UP000014115">
    <property type="component" value="Unassembled WGS sequence"/>
</dbReference>
<dbReference type="PATRIC" id="fig|740709.3.peg.2295"/>
<keyword evidence="11 12" id="KW-0472">Membrane</keyword>
<keyword evidence="8 12" id="KW-0812">Transmembrane</keyword>
<evidence type="ECO:0000256" key="1">
    <source>
        <dbReference type="ARBA" id="ARBA00002442"/>
    </source>
</evidence>
<comment type="subcellular location">
    <subcellularLocation>
        <location evidence="2 12">Cell inner membrane</location>
        <topology evidence="2 12">Single-pass membrane protein</topology>
    </subcellularLocation>
</comment>
<dbReference type="eggNOG" id="COG3114">
    <property type="taxonomic scope" value="Bacteria"/>
</dbReference>
<dbReference type="GO" id="GO:0017004">
    <property type="term" value="P:cytochrome complex assembly"/>
    <property type="evidence" value="ECO:0007669"/>
    <property type="project" value="UniProtKB-KW"/>
</dbReference>
<evidence type="ECO:0000256" key="9">
    <source>
        <dbReference type="ARBA" id="ARBA00022748"/>
    </source>
</evidence>
<evidence type="ECO:0000313" key="14">
    <source>
        <dbReference type="Proteomes" id="UP000014115"/>
    </source>
</evidence>